<evidence type="ECO:0000256" key="1">
    <source>
        <dbReference type="SAM" id="SignalP"/>
    </source>
</evidence>
<evidence type="ECO:0000313" key="4">
    <source>
        <dbReference type="Proteomes" id="UP001203687"/>
    </source>
</evidence>
<gene>
    <name evidence="3" type="ORF">MUY34_14470</name>
</gene>
<protein>
    <submittedName>
        <fullName evidence="3">Gliding motility-associated C-terminal domain-containing protein</fullName>
    </submittedName>
</protein>
<feature type="domain" description="Ig-like" evidence="2">
    <location>
        <begin position="122"/>
        <end position="232"/>
    </location>
</feature>
<name>A0ABT0HBT8_9FLAO</name>
<dbReference type="RefSeq" id="WP_248413646.1">
    <property type="nucleotide sequence ID" value="NZ_JALPQF010000016.1"/>
</dbReference>
<dbReference type="Proteomes" id="UP001203687">
    <property type="component" value="Unassembled WGS sequence"/>
</dbReference>
<evidence type="ECO:0000313" key="3">
    <source>
        <dbReference type="EMBL" id="MCK8481834.1"/>
    </source>
</evidence>
<evidence type="ECO:0000259" key="2">
    <source>
        <dbReference type="PROSITE" id="PS50835"/>
    </source>
</evidence>
<feature type="signal peptide" evidence="1">
    <location>
        <begin position="1"/>
        <end position="20"/>
    </location>
</feature>
<dbReference type="EMBL" id="JALPQF010000016">
    <property type="protein sequence ID" value="MCK8481834.1"/>
    <property type="molecule type" value="Genomic_DNA"/>
</dbReference>
<dbReference type="Gene3D" id="2.60.40.10">
    <property type="entry name" value="Immunoglobulins"/>
    <property type="match status" value="1"/>
</dbReference>
<proteinExistence type="predicted"/>
<organism evidence="3 4">
    <name type="scientific">Psychroserpens algicola</name>
    <dbReference type="NCBI Taxonomy" id="1719034"/>
    <lineage>
        <taxon>Bacteria</taxon>
        <taxon>Pseudomonadati</taxon>
        <taxon>Bacteroidota</taxon>
        <taxon>Flavobacteriia</taxon>
        <taxon>Flavobacteriales</taxon>
        <taxon>Flavobacteriaceae</taxon>
        <taxon>Psychroserpens</taxon>
    </lineage>
</organism>
<dbReference type="PROSITE" id="PS50835">
    <property type="entry name" value="IG_LIKE"/>
    <property type="match status" value="1"/>
</dbReference>
<reference evidence="3" key="1">
    <citation type="submission" date="2022-04" db="EMBL/GenBank/DDBJ databases">
        <authorList>
            <person name="Ren T."/>
        </authorList>
    </citation>
    <scope>NUCLEOTIDE SEQUENCE</scope>
    <source>
        <strain evidence="3">F63249</strain>
    </source>
</reference>
<keyword evidence="1" id="KW-0732">Signal</keyword>
<dbReference type="InterPro" id="IPR013783">
    <property type="entry name" value="Ig-like_fold"/>
</dbReference>
<comment type="caution">
    <text evidence="3">The sequence shown here is derived from an EMBL/GenBank/DDBJ whole genome shotgun (WGS) entry which is preliminary data.</text>
</comment>
<dbReference type="InterPro" id="IPR007110">
    <property type="entry name" value="Ig-like_dom"/>
</dbReference>
<accession>A0ABT0HBT8</accession>
<dbReference type="Pfam" id="PF13585">
    <property type="entry name" value="CHU_C"/>
    <property type="match status" value="1"/>
</dbReference>
<sequence>MYYTKIAYNFLIGLCVFILASQENLNAQIVIGAPNLGFSQACASDSFNTYSTTFVFSPESGLNASNQFSIELSDADGDFSNAIVIFTSNPGAVTTSPATLNFSLPETTAGEQYKIRIKSSSPAATSSSSVSFAAYYKIQDSPFTINNLVSTGAYCSGGSYLLTIDNPGNGSNDSPLNYPSLTFNWYKETGPTTSVFVAEGPSLTVSDEGTYFVETNYGTCTSNSFSNRVTISEVSSGEANAGISSSLGNPFCPAQGATTLSTLGGNSYQWFKDGVIIPGATDQMYQTTESGEYAVQVDLGSCSASGSIDLVSELFDATINVPEINTIEDGDTLFVELTTTATAPEFEWYLNDVQITGATETTYTASDFGTYKVVITETSGCMGSRELLFEVEEAVDPFPDVAQIPNVISPNGDNINDTWVIPTKYVSGTNTEVIIMTNRGKVVLQTDNYLNNWPEQDLNLSSINQIFYYVITTANNETRKGSITLVK</sequence>
<feature type="chain" id="PRO_5045562057" evidence="1">
    <location>
        <begin position="21"/>
        <end position="487"/>
    </location>
</feature>
<keyword evidence="4" id="KW-1185">Reference proteome</keyword>